<name>A0A9P6X8X5_RHIOR</name>
<feature type="domain" description="DEP" evidence="4">
    <location>
        <begin position="159"/>
        <end position="235"/>
    </location>
</feature>
<dbReference type="Proteomes" id="UP000716291">
    <property type="component" value="Unassembled WGS sequence"/>
</dbReference>
<dbReference type="PANTHER" id="PTHR46572:SF2">
    <property type="entry name" value="RHO1 GDP-GTP EXCHANGE PROTEIN 1-RELATED"/>
    <property type="match status" value="1"/>
</dbReference>
<dbReference type="PANTHER" id="PTHR46572">
    <property type="entry name" value="RHO1 GDP-GTP EXCHANGE PROTEIN 1-RELATED"/>
    <property type="match status" value="1"/>
</dbReference>
<dbReference type="OrthoDB" id="2272012at2759"/>
<dbReference type="Gene3D" id="1.10.10.10">
    <property type="entry name" value="Winged helix-like DNA-binding domain superfamily/Winged helix DNA-binding domain"/>
    <property type="match status" value="1"/>
</dbReference>
<dbReference type="InterPro" id="IPR000591">
    <property type="entry name" value="DEP_dom"/>
</dbReference>
<evidence type="ECO:0000313" key="5">
    <source>
        <dbReference type="EMBL" id="KAG1308014.1"/>
    </source>
</evidence>
<evidence type="ECO:0000259" key="4">
    <source>
        <dbReference type="PROSITE" id="PS50186"/>
    </source>
</evidence>
<evidence type="ECO:0000313" key="6">
    <source>
        <dbReference type="Proteomes" id="UP000716291"/>
    </source>
</evidence>
<dbReference type="SUPFAM" id="SSF50729">
    <property type="entry name" value="PH domain-like"/>
    <property type="match status" value="1"/>
</dbReference>
<dbReference type="InterPro" id="IPR052233">
    <property type="entry name" value="Rho-type_GEFs"/>
</dbReference>
<evidence type="ECO:0000259" key="3">
    <source>
        <dbReference type="PROSITE" id="PS50010"/>
    </source>
</evidence>
<dbReference type="InterPro" id="IPR001849">
    <property type="entry name" value="PH_domain"/>
</dbReference>
<proteinExistence type="predicted"/>
<feature type="domain" description="DH" evidence="3">
    <location>
        <begin position="320"/>
        <end position="507"/>
    </location>
</feature>
<dbReference type="SUPFAM" id="SSF46785">
    <property type="entry name" value="Winged helix' DNA-binding domain"/>
    <property type="match status" value="1"/>
</dbReference>
<dbReference type="PROSITE" id="PS50186">
    <property type="entry name" value="DEP"/>
    <property type="match status" value="1"/>
</dbReference>
<dbReference type="PROSITE" id="PS50010">
    <property type="entry name" value="DH_2"/>
    <property type="match status" value="1"/>
</dbReference>
<dbReference type="InterPro" id="IPR035899">
    <property type="entry name" value="DBL_dom_sf"/>
</dbReference>
<evidence type="ECO:0000259" key="2">
    <source>
        <dbReference type="PROSITE" id="PS50003"/>
    </source>
</evidence>
<dbReference type="Pfam" id="PF00621">
    <property type="entry name" value="RhoGEF"/>
    <property type="match status" value="1"/>
</dbReference>
<dbReference type="SMART" id="SM00325">
    <property type="entry name" value="RhoGEF"/>
    <property type="match status" value="1"/>
</dbReference>
<dbReference type="SUPFAM" id="SSF48065">
    <property type="entry name" value="DBL homology domain (DH-domain)"/>
    <property type="match status" value="1"/>
</dbReference>
<dbReference type="PROSITE" id="PS50003">
    <property type="entry name" value="PH_DOMAIN"/>
    <property type="match status" value="1"/>
</dbReference>
<accession>A0A9P6X8X5</accession>
<dbReference type="Pfam" id="PF00610">
    <property type="entry name" value="DEP"/>
    <property type="match status" value="1"/>
</dbReference>
<dbReference type="Gene3D" id="1.20.900.10">
    <property type="entry name" value="Dbl homology (DH) domain"/>
    <property type="match status" value="1"/>
</dbReference>
<dbReference type="InterPro" id="IPR036388">
    <property type="entry name" value="WH-like_DNA-bd_sf"/>
</dbReference>
<dbReference type="InterPro" id="IPR000219">
    <property type="entry name" value="DH_dom"/>
</dbReference>
<reference evidence="5" key="1">
    <citation type="journal article" date="2020" name="Microb. Genom.">
        <title>Genetic diversity of clinical and environmental Mucorales isolates obtained from an investigation of mucormycosis cases among solid organ transplant recipients.</title>
        <authorList>
            <person name="Nguyen M.H."/>
            <person name="Kaul D."/>
            <person name="Muto C."/>
            <person name="Cheng S.J."/>
            <person name="Richter R.A."/>
            <person name="Bruno V.M."/>
            <person name="Liu G."/>
            <person name="Beyhan S."/>
            <person name="Sundermann A.J."/>
            <person name="Mounaud S."/>
            <person name="Pasculle A.W."/>
            <person name="Nierman W.C."/>
            <person name="Driscoll E."/>
            <person name="Cumbie R."/>
            <person name="Clancy C.J."/>
            <person name="Dupont C.L."/>
        </authorList>
    </citation>
    <scope>NUCLEOTIDE SEQUENCE</scope>
    <source>
        <strain evidence="5">GL11</strain>
    </source>
</reference>
<dbReference type="GO" id="GO:0005085">
    <property type="term" value="F:guanyl-nucleotide exchange factor activity"/>
    <property type="evidence" value="ECO:0007669"/>
    <property type="project" value="InterPro"/>
</dbReference>
<keyword evidence="1" id="KW-0597">Phosphoprotein</keyword>
<dbReference type="Gene3D" id="2.30.29.30">
    <property type="entry name" value="Pleckstrin-homology domain (PH domain)/Phosphotyrosine-binding domain (PTB)"/>
    <property type="match status" value="1"/>
</dbReference>
<organism evidence="5 6">
    <name type="scientific">Rhizopus oryzae</name>
    <name type="common">Mucormycosis agent</name>
    <name type="synonym">Rhizopus arrhizus var. delemar</name>
    <dbReference type="NCBI Taxonomy" id="64495"/>
    <lineage>
        <taxon>Eukaryota</taxon>
        <taxon>Fungi</taxon>
        <taxon>Fungi incertae sedis</taxon>
        <taxon>Mucoromycota</taxon>
        <taxon>Mucoromycotina</taxon>
        <taxon>Mucoromycetes</taxon>
        <taxon>Mucorales</taxon>
        <taxon>Mucorineae</taxon>
        <taxon>Rhizopodaceae</taxon>
        <taxon>Rhizopus</taxon>
    </lineage>
</organism>
<dbReference type="CDD" id="cd00160">
    <property type="entry name" value="RhoGEF"/>
    <property type="match status" value="1"/>
</dbReference>
<keyword evidence="6" id="KW-1185">Reference proteome</keyword>
<sequence>MSQTIIEEERNHFQNAYRKSMLTPDIENSYRKQNLPIRRQSLQVFQKDYIIKKIPTQPEEKEKKQQHERRRCVSNPNLLLTVTSSKQQEDQEQPVKQSTAHKFVELLRPSKSEVTFSQKKKKPTENRLKHVFSRLQKKPALFNDQPVYTALLSCVSKEFSKRISLKPIAVKDGIEYHNTFTGSEAVDCLLNILKIRDRNFGLLIGRALENQNFIHHVTYDCRLRDLDNEFYQLDLENGDNSSVNSVFTILTDCYSPTCTRKNPCYSNSCPRMKRKNNTETCNSSTAHLSRKDQEYLKDRVLWRYSVPLDIVMETNDKEKKRQECIYELVYTEQDFTRDLQYIKEFWIQPIQSSDIVPLERRQEFITNVFWNLIEIEKISSSLSKALTTRQDKHSVIPCIGDIMISHVKNFDPFVTYGAHQMIGKHTFEMEKKMNPRFQQFVMNLERRPESRRLELNGYLTKPTSRLGRYNLLLNSIHQVTPKDHKDYKDIPIAMDLITQFLIQLNHQVGLSDNTFHLQQLSNRILPFKGPELELLNPKRQLVMRGKMKRTKSTSLQLFLFDNYLVVCKVKLVQQLEYYKLYQKPIPLEDLQVSIPNTHQYNESFPITFKNTCTNDQHLTLFTMTDSTRKLWFDTIKKHQQNKHYYLEACGQ</sequence>
<dbReference type="SMART" id="SM00233">
    <property type="entry name" value="PH"/>
    <property type="match status" value="1"/>
</dbReference>
<evidence type="ECO:0000256" key="1">
    <source>
        <dbReference type="ARBA" id="ARBA00022553"/>
    </source>
</evidence>
<protein>
    <submittedName>
        <fullName evidence="5">Uncharacterized protein</fullName>
    </submittedName>
</protein>
<dbReference type="EMBL" id="JAANQT010000845">
    <property type="protein sequence ID" value="KAG1308014.1"/>
    <property type="molecule type" value="Genomic_DNA"/>
</dbReference>
<dbReference type="InterPro" id="IPR036390">
    <property type="entry name" value="WH_DNA-bd_sf"/>
</dbReference>
<dbReference type="InterPro" id="IPR041675">
    <property type="entry name" value="PH_5"/>
</dbReference>
<dbReference type="GO" id="GO:0035556">
    <property type="term" value="P:intracellular signal transduction"/>
    <property type="evidence" value="ECO:0007669"/>
    <property type="project" value="InterPro"/>
</dbReference>
<gene>
    <name evidence="5" type="ORF">G6F64_006364</name>
</gene>
<comment type="caution">
    <text evidence="5">The sequence shown here is derived from an EMBL/GenBank/DDBJ whole genome shotgun (WGS) entry which is preliminary data.</text>
</comment>
<dbReference type="InterPro" id="IPR011993">
    <property type="entry name" value="PH-like_dom_sf"/>
</dbReference>
<dbReference type="AlphaFoldDB" id="A0A9P6X8X5"/>
<dbReference type="Pfam" id="PF15405">
    <property type="entry name" value="PH_5"/>
    <property type="match status" value="1"/>
</dbReference>
<dbReference type="SMART" id="SM00049">
    <property type="entry name" value="DEP"/>
    <property type="match status" value="1"/>
</dbReference>
<feature type="domain" description="PH" evidence="2">
    <location>
        <begin position="540"/>
        <end position="640"/>
    </location>
</feature>